<evidence type="ECO:0000256" key="8">
    <source>
        <dbReference type="ARBA" id="ARBA00023170"/>
    </source>
</evidence>
<evidence type="ECO:0000313" key="12">
    <source>
        <dbReference type="RefSeq" id="XP_022717735.1"/>
    </source>
</evidence>
<keyword evidence="7" id="KW-0472">Membrane</keyword>
<dbReference type="Pfam" id="PF00560">
    <property type="entry name" value="LRR_1"/>
    <property type="match status" value="1"/>
</dbReference>
<evidence type="ECO:0000313" key="11">
    <source>
        <dbReference type="Proteomes" id="UP000515121"/>
    </source>
</evidence>
<dbReference type="Gene3D" id="3.80.10.10">
    <property type="entry name" value="Ribonuclease Inhibitor"/>
    <property type="match status" value="2"/>
</dbReference>
<evidence type="ECO:0000256" key="7">
    <source>
        <dbReference type="ARBA" id="ARBA00023136"/>
    </source>
</evidence>
<evidence type="ECO:0000256" key="2">
    <source>
        <dbReference type="ARBA" id="ARBA00022614"/>
    </source>
</evidence>
<comment type="subcellular location">
    <subcellularLocation>
        <location evidence="1">Membrane</location>
        <topology evidence="1">Single-pass type I membrane protein</topology>
    </subcellularLocation>
</comment>
<name>A0A6P5WNM4_DURZI</name>
<sequence>MTNVSENYTAADDVMMCKESDRQALLQFKQSLQPVDQSVNSSLSPWDKRDCCEWMGVGCSKLTGYVERIELHGYHWLVAGTISPSLLKLQHLSYIDLGYNDFNGSLIPEFIGSLKNLTYLDLSFANFRRPILSQRGNLSMLEILFLGGDVFSLRYSTHFFHHKSEKVFSVGDLDPLSHLSSLKNLYLGFTDLTKASDWSQSSLISLINSSTFVTTLHLAGNNLTSSATYPWLFSVSRKLKVLDRSMNQLKGPIPESNFGNMVSLKDLYLSDNQLESGINGSVLYEIAKLSSLRALDLGYNHLNGTISESIGQLSKLLLLRLAWNSFDNVVISEAHFSNLTRLRALVSSGISLTLKFNSGGIPPFHNLHVMMLRSYKLGPCFPEWLRTQIHLRALHISATESSDSLPYWFWDCHTPRLRHTMAILP</sequence>
<proteinExistence type="predicted"/>
<keyword evidence="5" id="KW-0677">Repeat</keyword>
<keyword evidence="8" id="KW-0675">Receptor</keyword>
<evidence type="ECO:0000256" key="1">
    <source>
        <dbReference type="ARBA" id="ARBA00004479"/>
    </source>
</evidence>
<dbReference type="AlphaFoldDB" id="A0A6P5WNM4"/>
<dbReference type="PANTHER" id="PTHR48063:SF101">
    <property type="entry name" value="LRR RECEPTOR-LIKE SERINE_THREONINE-PROTEIN KINASE FLS2"/>
    <property type="match status" value="1"/>
</dbReference>
<dbReference type="InterPro" id="IPR046956">
    <property type="entry name" value="RLP23-like"/>
</dbReference>
<keyword evidence="3" id="KW-0812">Transmembrane</keyword>
<reference evidence="12" key="1">
    <citation type="submission" date="2025-08" db="UniProtKB">
        <authorList>
            <consortium name="RefSeq"/>
        </authorList>
    </citation>
    <scope>IDENTIFICATION</scope>
    <source>
        <tissue evidence="12">Fruit stalk</tissue>
    </source>
</reference>
<evidence type="ECO:0000259" key="10">
    <source>
        <dbReference type="Pfam" id="PF08263"/>
    </source>
</evidence>
<organism evidence="11 12">
    <name type="scientific">Durio zibethinus</name>
    <name type="common">Durian</name>
    <dbReference type="NCBI Taxonomy" id="66656"/>
    <lineage>
        <taxon>Eukaryota</taxon>
        <taxon>Viridiplantae</taxon>
        <taxon>Streptophyta</taxon>
        <taxon>Embryophyta</taxon>
        <taxon>Tracheophyta</taxon>
        <taxon>Spermatophyta</taxon>
        <taxon>Magnoliopsida</taxon>
        <taxon>eudicotyledons</taxon>
        <taxon>Gunneridae</taxon>
        <taxon>Pentapetalae</taxon>
        <taxon>rosids</taxon>
        <taxon>malvids</taxon>
        <taxon>Malvales</taxon>
        <taxon>Malvaceae</taxon>
        <taxon>Helicteroideae</taxon>
        <taxon>Durio</taxon>
    </lineage>
</organism>
<keyword evidence="4" id="KW-0732">Signal</keyword>
<feature type="domain" description="Leucine-rich repeat-containing N-terminal plant-type" evidence="10">
    <location>
        <begin position="19"/>
        <end position="60"/>
    </location>
</feature>
<dbReference type="KEGG" id="dzi:111276221"/>
<dbReference type="InterPro" id="IPR032675">
    <property type="entry name" value="LRR_dom_sf"/>
</dbReference>
<gene>
    <name evidence="12" type="primary">LOC111276221</name>
</gene>
<dbReference type="InterPro" id="IPR013210">
    <property type="entry name" value="LRR_N_plant-typ"/>
</dbReference>
<protein>
    <submittedName>
        <fullName evidence="12">Receptor like protein 30-like</fullName>
    </submittedName>
</protein>
<dbReference type="InterPro" id="IPR001611">
    <property type="entry name" value="Leu-rich_rpt"/>
</dbReference>
<dbReference type="Pfam" id="PF13516">
    <property type="entry name" value="LRR_6"/>
    <property type="match status" value="1"/>
</dbReference>
<dbReference type="SUPFAM" id="SSF52058">
    <property type="entry name" value="L domain-like"/>
    <property type="match status" value="1"/>
</dbReference>
<evidence type="ECO:0000256" key="3">
    <source>
        <dbReference type="ARBA" id="ARBA00022692"/>
    </source>
</evidence>
<dbReference type="GeneID" id="111276221"/>
<dbReference type="Pfam" id="PF08263">
    <property type="entry name" value="LRRNT_2"/>
    <property type="match status" value="1"/>
</dbReference>
<keyword evidence="11" id="KW-1185">Reference proteome</keyword>
<keyword evidence="6" id="KW-1133">Transmembrane helix</keyword>
<keyword evidence="9" id="KW-0325">Glycoprotein</keyword>
<accession>A0A6P5WNM4</accession>
<dbReference type="GO" id="GO:0016020">
    <property type="term" value="C:membrane"/>
    <property type="evidence" value="ECO:0007669"/>
    <property type="project" value="UniProtKB-SubCell"/>
</dbReference>
<keyword evidence="2" id="KW-0433">Leucine-rich repeat</keyword>
<dbReference type="PANTHER" id="PTHR48063">
    <property type="entry name" value="LRR RECEPTOR-LIKE KINASE"/>
    <property type="match status" value="1"/>
</dbReference>
<dbReference type="Proteomes" id="UP000515121">
    <property type="component" value="Unplaced"/>
</dbReference>
<evidence type="ECO:0000256" key="9">
    <source>
        <dbReference type="ARBA" id="ARBA00023180"/>
    </source>
</evidence>
<evidence type="ECO:0000256" key="6">
    <source>
        <dbReference type="ARBA" id="ARBA00022989"/>
    </source>
</evidence>
<evidence type="ECO:0000256" key="4">
    <source>
        <dbReference type="ARBA" id="ARBA00022729"/>
    </source>
</evidence>
<evidence type="ECO:0000256" key="5">
    <source>
        <dbReference type="ARBA" id="ARBA00022737"/>
    </source>
</evidence>
<dbReference type="RefSeq" id="XP_022717735.1">
    <property type="nucleotide sequence ID" value="XM_022862000.1"/>
</dbReference>
<dbReference type="OrthoDB" id="1401307at2759"/>